<evidence type="ECO:0000256" key="7">
    <source>
        <dbReference type="ARBA" id="ARBA00022679"/>
    </source>
</evidence>
<evidence type="ECO:0000256" key="12">
    <source>
        <dbReference type="ARBA" id="ARBA00029757"/>
    </source>
</evidence>
<keyword evidence="11 13" id="KW-0443">Lipid metabolism</keyword>
<keyword evidence="10 13" id="KW-0067">ATP-binding</keyword>
<evidence type="ECO:0000256" key="1">
    <source>
        <dbReference type="ARBA" id="ARBA00002274"/>
    </source>
</evidence>
<organism evidence="14 15">
    <name type="scientific">Hymenobacter mucosus</name>
    <dbReference type="NCBI Taxonomy" id="1411120"/>
    <lineage>
        <taxon>Bacteria</taxon>
        <taxon>Pseudomonadati</taxon>
        <taxon>Bacteroidota</taxon>
        <taxon>Cytophagia</taxon>
        <taxon>Cytophagales</taxon>
        <taxon>Hymenobacteraceae</taxon>
        <taxon>Hymenobacter</taxon>
    </lineage>
</organism>
<evidence type="ECO:0000256" key="10">
    <source>
        <dbReference type="ARBA" id="ARBA00022840"/>
    </source>
</evidence>
<gene>
    <name evidence="13" type="primary">lpxK</name>
    <name evidence="14" type="ORF">SAMN06269173_10118</name>
</gene>
<dbReference type="PANTHER" id="PTHR42724:SF1">
    <property type="entry name" value="TETRAACYLDISACCHARIDE 4'-KINASE, MITOCHONDRIAL-RELATED"/>
    <property type="match status" value="1"/>
</dbReference>
<evidence type="ECO:0000256" key="13">
    <source>
        <dbReference type="HAMAP-Rule" id="MF_00409"/>
    </source>
</evidence>
<reference evidence="15" key="1">
    <citation type="submission" date="2017-06" db="EMBL/GenBank/DDBJ databases">
        <authorList>
            <person name="Varghese N."/>
            <person name="Submissions S."/>
        </authorList>
    </citation>
    <scope>NUCLEOTIDE SEQUENCE [LARGE SCALE GENOMIC DNA]</scope>
    <source>
        <strain evidence="15">DSM 28041</strain>
    </source>
</reference>
<accession>A0A238V4X9</accession>
<keyword evidence="6 13" id="KW-0441">Lipid A biosynthesis</keyword>
<evidence type="ECO:0000256" key="4">
    <source>
        <dbReference type="ARBA" id="ARBA00016436"/>
    </source>
</evidence>
<dbReference type="InterPro" id="IPR027417">
    <property type="entry name" value="P-loop_NTPase"/>
</dbReference>
<dbReference type="PANTHER" id="PTHR42724">
    <property type="entry name" value="TETRAACYLDISACCHARIDE 4'-KINASE"/>
    <property type="match status" value="1"/>
</dbReference>
<evidence type="ECO:0000256" key="11">
    <source>
        <dbReference type="ARBA" id="ARBA00023098"/>
    </source>
</evidence>
<dbReference type="NCBIfam" id="TIGR00682">
    <property type="entry name" value="lpxK"/>
    <property type="match status" value="1"/>
</dbReference>
<name>A0A238V4X9_9BACT</name>
<dbReference type="InterPro" id="IPR003758">
    <property type="entry name" value="LpxK"/>
</dbReference>
<feature type="binding site" evidence="13">
    <location>
        <begin position="49"/>
        <end position="56"/>
    </location>
    <ligand>
        <name>ATP</name>
        <dbReference type="ChEBI" id="CHEBI:30616"/>
    </ligand>
</feature>
<dbReference type="HAMAP" id="MF_00409">
    <property type="entry name" value="LpxK"/>
    <property type="match status" value="1"/>
</dbReference>
<comment type="function">
    <text evidence="1 13">Transfers the gamma-phosphate of ATP to the 4'-position of a tetraacyldisaccharide 1-phosphate intermediate (termed DS-1-P) to form tetraacyldisaccharide 1,4'-bis-phosphate (lipid IVA).</text>
</comment>
<evidence type="ECO:0000256" key="9">
    <source>
        <dbReference type="ARBA" id="ARBA00022777"/>
    </source>
</evidence>
<proteinExistence type="inferred from homology"/>
<keyword evidence="5 13" id="KW-0444">Lipid biosynthesis</keyword>
<dbReference type="RefSeq" id="WP_089331251.1">
    <property type="nucleotide sequence ID" value="NZ_FZNS01000001.1"/>
</dbReference>
<dbReference type="UniPathway" id="UPA00359">
    <property type="reaction ID" value="UER00482"/>
</dbReference>
<dbReference type="EC" id="2.7.1.130" evidence="3 13"/>
<evidence type="ECO:0000256" key="2">
    <source>
        <dbReference type="ARBA" id="ARBA00004870"/>
    </source>
</evidence>
<evidence type="ECO:0000256" key="5">
    <source>
        <dbReference type="ARBA" id="ARBA00022516"/>
    </source>
</evidence>
<evidence type="ECO:0000256" key="8">
    <source>
        <dbReference type="ARBA" id="ARBA00022741"/>
    </source>
</evidence>
<keyword evidence="15" id="KW-1185">Reference proteome</keyword>
<comment type="similarity">
    <text evidence="13">Belongs to the LpxK family.</text>
</comment>
<dbReference type="GO" id="GO:0005886">
    <property type="term" value="C:plasma membrane"/>
    <property type="evidence" value="ECO:0007669"/>
    <property type="project" value="TreeGrafter"/>
</dbReference>
<dbReference type="Proteomes" id="UP000198310">
    <property type="component" value="Unassembled WGS sequence"/>
</dbReference>
<evidence type="ECO:0000256" key="3">
    <source>
        <dbReference type="ARBA" id="ARBA00012071"/>
    </source>
</evidence>
<dbReference type="GO" id="GO:0009029">
    <property type="term" value="F:lipid-A 4'-kinase activity"/>
    <property type="evidence" value="ECO:0007669"/>
    <property type="project" value="UniProtKB-UniRule"/>
</dbReference>
<dbReference type="SUPFAM" id="SSF52540">
    <property type="entry name" value="P-loop containing nucleoside triphosphate hydrolases"/>
    <property type="match status" value="1"/>
</dbReference>
<dbReference type="AlphaFoldDB" id="A0A238V4X9"/>
<protein>
    <recommendedName>
        <fullName evidence="4 13">Tetraacyldisaccharide 4'-kinase</fullName>
        <ecNumber evidence="3 13">2.7.1.130</ecNumber>
    </recommendedName>
    <alternativeName>
        <fullName evidence="12 13">Lipid A 4'-kinase</fullName>
    </alternativeName>
</protein>
<evidence type="ECO:0000313" key="14">
    <source>
        <dbReference type="EMBL" id="SNR28569.1"/>
    </source>
</evidence>
<keyword evidence="8 13" id="KW-0547">Nucleotide-binding</keyword>
<dbReference type="EMBL" id="FZNS01000001">
    <property type="protein sequence ID" value="SNR28569.1"/>
    <property type="molecule type" value="Genomic_DNA"/>
</dbReference>
<comment type="catalytic activity">
    <reaction evidence="13">
        <text>a lipid A disaccharide + ATP = a lipid IVA + ADP + H(+)</text>
        <dbReference type="Rhea" id="RHEA:67840"/>
        <dbReference type="ChEBI" id="CHEBI:15378"/>
        <dbReference type="ChEBI" id="CHEBI:30616"/>
        <dbReference type="ChEBI" id="CHEBI:176343"/>
        <dbReference type="ChEBI" id="CHEBI:176425"/>
        <dbReference type="ChEBI" id="CHEBI:456216"/>
        <dbReference type="EC" id="2.7.1.130"/>
    </reaction>
</comment>
<dbReference type="GO" id="GO:0005524">
    <property type="term" value="F:ATP binding"/>
    <property type="evidence" value="ECO:0007669"/>
    <property type="project" value="UniProtKB-UniRule"/>
</dbReference>
<comment type="pathway">
    <text evidence="2 13">Glycolipid biosynthesis; lipid IV(A) biosynthesis; lipid IV(A) from (3R)-3-hydroxytetradecanoyl-[acyl-carrier-protein] and UDP-N-acetyl-alpha-D-glucosamine: step 6/6.</text>
</comment>
<dbReference type="GO" id="GO:0009244">
    <property type="term" value="P:lipopolysaccharide core region biosynthetic process"/>
    <property type="evidence" value="ECO:0007669"/>
    <property type="project" value="TreeGrafter"/>
</dbReference>
<evidence type="ECO:0000313" key="15">
    <source>
        <dbReference type="Proteomes" id="UP000198310"/>
    </source>
</evidence>
<dbReference type="Pfam" id="PF02606">
    <property type="entry name" value="LpxK"/>
    <property type="match status" value="1"/>
</dbReference>
<keyword evidence="7 13" id="KW-0808">Transferase</keyword>
<dbReference type="GO" id="GO:0009245">
    <property type="term" value="P:lipid A biosynthetic process"/>
    <property type="evidence" value="ECO:0007669"/>
    <property type="project" value="UniProtKB-UniRule"/>
</dbReference>
<keyword evidence="9 13" id="KW-0418">Kinase</keyword>
<evidence type="ECO:0000256" key="6">
    <source>
        <dbReference type="ARBA" id="ARBA00022556"/>
    </source>
</evidence>
<sequence length="352" mass="38902">MPSLLTLVLLPFSWLYATVMAVRNGLYATGIKPSTSFAEVPVINVGNLRVGGTGKTPHVAWLVNWLLAQGQRPAMLSRGYGRRTQGYRLASAADTAATIGDEPLQQWRHFQGSVPVAVCEDRTAGIRQLLRDAPATSTLVLDDAYQHRRVQPSFNILLTEQARPFYQDFVLPAGRLRERRAGARRADLVVVTKCEPTLSEAKRQEMTRCIRRYARPTTAVLFSTYEYGAPVPLAANAPAEGKEIVLLTGIAQPAPLREFLETAGYRIVQHARFSDHHTFSVAELEAVAAQLQPGQSVFTTEKDAARLREPALAAVVARLPLFYLPIHVRFLADGAVRLPELLMPYFQPHAVV</sequence>